<evidence type="ECO:0000256" key="10">
    <source>
        <dbReference type="ARBA" id="ARBA00022927"/>
    </source>
</evidence>
<feature type="domain" description="Pex N-terminal" evidence="16">
    <location>
        <begin position="24"/>
        <end position="233"/>
    </location>
</feature>
<dbReference type="GO" id="GO:0016558">
    <property type="term" value="P:protein import into peroxisome matrix"/>
    <property type="evidence" value="ECO:0007669"/>
    <property type="project" value="UniProtKB-UniRule"/>
</dbReference>
<dbReference type="GO" id="GO:1990429">
    <property type="term" value="C:peroxisomal importomer complex"/>
    <property type="evidence" value="ECO:0007669"/>
    <property type="project" value="TreeGrafter"/>
</dbReference>
<keyword evidence="10" id="KW-0653">Protein transport</keyword>
<sequence>MAQGAHLATSNVERPSIFELIASQSLDATFYPAFKKIALYLGSKNPDRYQLIVKYYDEVFLAFNAIVQNYYLHKNGASISESFYGLTRFNLKTNQFKRRDFIVSFAVLVIIPYLLRKLDKKVTTVKEKLEDELSNDDKYKFIGVYTYKTLKASYEFAQIIKYISYLSGRSKTHNIPLFLSSIGLRHANLQDDSFSFSDIISGNVKFSTVIGSMVLRTLEFGGFFLQFLQWYQESSASQKIISQLPTPIAPKQDSDAKKYSNICPLCYQHFAIPTVLTISGYVFCYKCITKHLRRHQYCPVTNYPATMDDLTRLYDNN</sequence>
<evidence type="ECO:0000313" key="17">
    <source>
        <dbReference type="EMBL" id="KAG5683838.1"/>
    </source>
</evidence>
<comment type="pathway">
    <text evidence="2">Protein modification; protein ubiquitination.</text>
</comment>
<evidence type="ECO:0000256" key="12">
    <source>
        <dbReference type="ARBA" id="ARBA00023136"/>
    </source>
</evidence>
<dbReference type="SUPFAM" id="SSF57850">
    <property type="entry name" value="RING/U-box"/>
    <property type="match status" value="1"/>
</dbReference>
<dbReference type="InterPro" id="IPR017375">
    <property type="entry name" value="PEX12"/>
</dbReference>
<keyword evidence="6" id="KW-0812">Transmembrane</keyword>
<dbReference type="GO" id="GO:0008270">
    <property type="term" value="F:zinc ion binding"/>
    <property type="evidence" value="ECO:0007669"/>
    <property type="project" value="UniProtKB-KW"/>
</dbReference>
<keyword evidence="7" id="KW-0479">Metal-binding</keyword>
<evidence type="ECO:0000256" key="14">
    <source>
        <dbReference type="ARBA" id="ARBA00029692"/>
    </source>
</evidence>
<comment type="subcellular location">
    <subcellularLocation>
        <location evidence="1">Peroxisome membrane</location>
        <topology evidence="1">Multi-pass membrane protein</topology>
    </subcellularLocation>
</comment>
<evidence type="ECO:0000256" key="7">
    <source>
        <dbReference type="ARBA" id="ARBA00022723"/>
    </source>
</evidence>
<dbReference type="EMBL" id="JADBJN010000001">
    <property type="protein sequence ID" value="KAG5683838.1"/>
    <property type="molecule type" value="Genomic_DNA"/>
</dbReference>
<evidence type="ECO:0000256" key="11">
    <source>
        <dbReference type="ARBA" id="ARBA00022989"/>
    </source>
</evidence>
<dbReference type="OrthoDB" id="107372at2759"/>
<dbReference type="GO" id="GO:0006513">
    <property type="term" value="P:protein monoubiquitination"/>
    <property type="evidence" value="ECO:0007669"/>
    <property type="project" value="TreeGrafter"/>
</dbReference>
<dbReference type="AlphaFoldDB" id="A0A9J6CQF4"/>
<comment type="similarity">
    <text evidence="3 15">Belongs to the pex2/pex10/pex12 family.</text>
</comment>
<accession>A0A9J6CQF4</accession>
<evidence type="ECO:0000256" key="8">
    <source>
        <dbReference type="ARBA" id="ARBA00022771"/>
    </source>
</evidence>
<keyword evidence="8" id="KW-0863">Zinc-finger</keyword>
<dbReference type="InterPro" id="IPR006845">
    <property type="entry name" value="Pex_N"/>
</dbReference>
<comment type="caution">
    <text evidence="17">The sequence shown here is derived from an EMBL/GenBank/DDBJ whole genome shotgun (WGS) entry which is preliminary data.</text>
</comment>
<evidence type="ECO:0000313" key="18">
    <source>
        <dbReference type="Proteomes" id="UP001107558"/>
    </source>
</evidence>
<dbReference type="GO" id="GO:0005778">
    <property type="term" value="C:peroxisomal membrane"/>
    <property type="evidence" value="ECO:0007669"/>
    <property type="project" value="UniProtKB-SubCell"/>
</dbReference>
<dbReference type="PIRSF" id="PIRSF038074">
    <property type="entry name" value="Peroxisome_assembly_p12"/>
    <property type="match status" value="1"/>
</dbReference>
<dbReference type="Proteomes" id="UP001107558">
    <property type="component" value="Chromosome 1"/>
</dbReference>
<dbReference type="PANTHER" id="PTHR12888:SF0">
    <property type="entry name" value="PEROXISOME ASSEMBLY PROTEIN 12"/>
    <property type="match status" value="1"/>
</dbReference>
<evidence type="ECO:0000256" key="5">
    <source>
        <dbReference type="ARBA" id="ARBA00022448"/>
    </source>
</evidence>
<keyword evidence="5" id="KW-0813">Transport</keyword>
<proteinExistence type="inferred from homology"/>
<evidence type="ECO:0000256" key="13">
    <source>
        <dbReference type="ARBA" id="ARBA00023140"/>
    </source>
</evidence>
<name>A0A9J6CQF4_POLVA</name>
<gene>
    <name evidence="17" type="ORF">PVAND_013101</name>
</gene>
<evidence type="ECO:0000256" key="4">
    <source>
        <dbReference type="ARBA" id="ARBA00018980"/>
    </source>
</evidence>
<dbReference type="CDD" id="cd16451">
    <property type="entry name" value="mRING_PEX12"/>
    <property type="match status" value="1"/>
</dbReference>
<evidence type="ECO:0000256" key="2">
    <source>
        <dbReference type="ARBA" id="ARBA00004906"/>
    </source>
</evidence>
<reference evidence="17" key="1">
    <citation type="submission" date="2021-03" db="EMBL/GenBank/DDBJ databases">
        <title>Chromosome level genome of the anhydrobiotic midge Polypedilum vanderplanki.</title>
        <authorList>
            <person name="Yoshida Y."/>
            <person name="Kikawada T."/>
            <person name="Gusev O."/>
        </authorList>
    </citation>
    <scope>NUCLEOTIDE SEQUENCE</scope>
    <source>
        <strain evidence="17">NIAS01</strain>
        <tissue evidence="17">Whole body or cell culture</tissue>
    </source>
</reference>
<protein>
    <recommendedName>
        <fullName evidence="4 15">Peroxisome assembly protein 12</fullName>
    </recommendedName>
    <alternativeName>
        <fullName evidence="14 15">Peroxin-12</fullName>
    </alternativeName>
</protein>
<keyword evidence="11" id="KW-1133">Transmembrane helix</keyword>
<dbReference type="Pfam" id="PF04757">
    <property type="entry name" value="Pex2_Pex12"/>
    <property type="match status" value="1"/>
</dbReference>
<dbReference type="FunFam" id="3.30.40.10:FF:000634">
    <property type="entry name" value="Peroxisome assembly protein 12"/>
    <property type="match status" value="1"/>
</dbReference>
<evidence type="ECO:0000256" key="9">
    <source>
        <dbReference type="ARBA" id="ARBA00022833"/>
    </source>
</evidence>
<evidence type="ECO:0000256" key="6">
    <source>
        <dbReference type="ARBA" id="ARBA00022692"/>
    </source>
</evidence>
<keyword evidence="18" id="KW-1185">Reference proteome</keyword>
<dbReference type="Gene3D" id="3.30.40.10">
    <property type="entry name" value="Zinc/RING finger domain, C3HC4 (zinc finger)"/>
    <property type="match status" value="1"/>
</dbReference>
<keyword evidence="13 15" id="KW-0576">Peroxisome</keyword>
<evidence type="ECO:0000256" key="3">
    <source>
        <dbReference type="ARBA" id="ARBA00008704"/>
    </source>
</evidence>
<dbReference type="PANTHER" id="PTHR12888">
    <property type="entry name" value="PEROXISOME ASSEMBLY PROTEIN 12 PEROXIN-12"/>
    <property type="match status" value="1"/>
</dbReference>
<dbReference type="GO" id="GO:0004842">
    <property type="term" value="F:ubiquitin-protein transferase activity"/>
    <property type="evidence" value="ECO:0007669"/>
    <property type="project" value="TreeGrafter"/>
</dbReference>
<evidence type="ECO:0000259" key="16">
    <source>
        <dbReference type="Pfam" id="PF04757"/>
    </source>
</evidence>
<evidence type="ECO:0000256" key="15">
    <source>
        <dbReference type="PIRNR" id="PIRNR038074"/>
    </source>
</evidence>
<dbReference type="InterPro" id="IPR013083">
    <property type="entry name" value="Znf_RING/FYVE/PHD"/>
</dbReference>
<organism evidence="17 18">
    <name type="scientific">Polypedilum vanderplanki</name>
    <name type="common">Sleeping chironomid midge</name>
    <dbReference type="NCBI Taxonomy" id="319348"/>
    <lineage>
        <taxon>Eukaryota</taxon>
        <taxon>Metazoa</taxon>
        <taxon>Ecdysozoa</taxon>
        <taxon>Arthropoda</taxon>
        <taxon>Hexapoda</taxon>
        <taxon>Insecta</taxon>
        <taxon>Pterygota</taxon>
        <taxon>Neoptera</taxon>
        <taxon>Endopterygota</taxon>
        <taxon>Diptera</taxon>
        <taxon>Nematocera</taxon>
        <taxon>Chironomoidea</taxon>
        <taxon>Chironomidae</taxon>
        <taxon>Chironominae</taxon>
        <taxon>Polypedilum</taxon>
        <taxon>Polypedilum</taxon>
    </lineage>
</organism>
<comment type="function">
    <text evidence="15">Component of a retrotranslocation channel required for peroxisome organization by mediating export of the PEX5 receptor from peroxisomes to the cytosol, thereby promoting PEX5 recycling.</text>
</comment>
<evidence type="ECO:0000256" key="1">
    <source>
        <dbReference type="ARBA" id="ARBA00004585"/>
    </source>
</evidence>
<keyword evidence="9" id="KW-0862">Zinc</keyword>
<keyword evidence="12 15" id="KW-0472">Membrane</keyword>